<protein>
    <submittedName>
        <fullName evidence="3">Uncharacterized protein</fullName>
    </submittedName>
</protein>
<sequence length="348" mass="40203">MSTAVDAYTLQTYGQFLKVMHTFSGLYMWEFFTTLGFEWEVYTGRRQWRWSFLVYVSARILALTCVVAGLIGFNLTTEFNCNLWLRCVLVSAWFAACSASLLLVLRGIAIWGRQTWTVAITGIAWLSGFASALYGNTSLSFRPGQAQWSPDFRTCNVLQTDSYKWSIMVNFIEDFILLVIMIWGVLRKRNATHLWNLLYLQGLFWVLTACLTELPSVALSFQNINEPWNLMFQYPHLTVMVITSSRAYRDLFQYITTDQDEFPGRSRRKQPRMHTIPISGRDVQVTIIKTIEFDVELHLQDDAPAVPSSRTSRSRTEDEVCRTESPNLSSEAQQIRSLELQMRQDLEI</sequence>
<keyword evidence="2" id="KW-0812">Transmembrane</keyword>
<feature type="transmembrane region" description="Helical" evidence="2">
    <location>
        <begin position="167"/>
        <end position="186"/>
    </location>
</feature>
<dbReference type="AlphaFoldDB" id="A0AAD4LDQ0"/>
<accession>A0AAD4LDQ0</accession>
<feature type="transmembrane region" description="Helical" evidence="2">
    <location>
        <begin position="52"/>
        <end position="71"/>
    </location>
</feature>
<keyword evidence="4" id="KW-1185">Reference proteome</keyword>
<feature type="transmembrane region" description="Helical" evidence="2">
    <location>
        <begin position="83"/>
        <end position="104"/>
    </location>
</feature>
<evidence type="ECO:0000313" key="4">
    <source>
        <dbReference type="Proteomes" id="UP001201163"/>
    </source>
</evidence>
<comment type="caution">
    <text evidence="3">The sequence shown here is derived from an EMBL/GenBank/DDBJ whole genome shotgun (WGS) entry which is preliminary data.</text>
</comment>
<evidence type="ECO:0000256" key="1">
    <source>
        <dbReference type="SAM" id="MobiDB-lite"/>
    </source>
</evidence>
<feature type="transmembrane region" description="Helical" evidence="2">
    <location>
        <begin position="198"/>
        <end position="221"/>
    </location>
</feature>
<gene>
    <name evidence="3" type="ORF">EDB92DRAFT_1096455</name>
</gene>
<evidence type="ECO:0000256" key="2">
    <source>
        <dbReference type="SAM" id="Phobius"/>
    </source>
</evidence>
<name>A0AAD4LDQ0_9AGAM</name>
<feature type="transmembrane region" description="Helical" evidence="2">
    <location>
        <begin position="116"/>
        <end position="134"/>
    </location>
</feature>
<proteinExistence type="predicted"/>
<keyword evidence="2" id="KW-1133">Transmembrane helix</keyword>
<reference evidence="3" key="1">
    <citation type="submission" date="2022-01" db="EMBL/GenBank/DDBJ databases">
        <title>Comparative genomics reveals a dynamic genome evolution in the ectomycorrhizal milk-cap (Lactarius) mushrooms.</title>
        <authorList>
            <consortium name="DOE Joint Genome Institute"/>
            <person name="Lebreton A."/>
            <person name="Tang N."/>
            <person name="Kuo A."/>
            <person name="LaButti K."/>
            <person name="Drula E."/>
            <person name="Barry K."/>
            <person name="Clum A."/>
            <person name="Lipzen A."/>
            <person name="Mousain D."/>
            <person name="Ng V."/>
            <person name="Wang R."/>
            <person name="Wang X."/>
            <person name="Dai Y."/>
            <person name="Henrissat B."/>
            <person name="Grigoriev I.V."/>
            <person name="Guerin-Laguette A."/>
            <person name="Yu F."/>
            <person name="Martin F.M."/>
        </authorList>
    </citation>
    <scope>NUCLEOTIDE SEQUENCE</scope>
    <source>
        <strain evidence="3">QP</strain>
    </source>
</reference>
<evidence type="ECO:0000313" key="3">
    <source>
        <dbReference type="EMBL" id="KAH8987839.1"/>
    </source>
</evidence>
<feature type="region of interest" description="Disordered" evidence="1">
    <location>
        <begin position="304"/>
        <end position="336"/>
    </location>
</feature>
<organism evidence="3 4">
    <name type="scientific">Lactarius akahatsu</name>
    <dbReference type="NCBI Taxonomy" id="416441"/>
    <lineage>
        <taxon>Eukaryota</taxon>
        <taxon>Fungi</taxon>
        <taxon>Dikarya</taxon>
        <taxon>Basidiomycota</taxon>
        <taxon>Agaricomycotina</taxon>
        <taxon>Agaricomycetes</taxon>
        <taxon>Russulales</taxon>
        <taxon>Russulaceae</taxon>
        <taxon>Lactarius</taxon>
    </lineage>
</organism>
<dbReference type="EMBL" id="JAKELL010000045">
    <property type="protein sequence ID" value="KAH8987839.1"/>
    <property type="molecule type" value="Genomic_DNA"/>
</dbReference>
<dbReference type="Proteomes" id="UP001201163">
    <property type="component" value="Unassembled WGS sequence"/>
</dbReference>
<feature type="compositionally biased region" description="Polar residues" evidence="1">
    <location>
        <begin position="324"/>
        <end position="336"/>
    </location>
</feature>
<keyword evidence="2" id="KW-0472">Membrane</keyword>